<dbReference type="EMBL" id="HBIX01006120">
    <property type="protein sequence ID" value="CAE0712079.1"/>
    <property type="molecule type" value="Transcribed_RNA"/>
</dbReference>
<accession>A0A7S4AEB1</accession>
<evidence type="ECO:0000313" key="3">
    <source>
        <dbReference type="EMBL" id="CAE0712079.1"/>
    </source>
</evidence>
<dbReference type="Gene3D" id="6.10.250.2950">
    <property type="match status" value="1"/>
</dbReference>
<feature type="region of interest" description="Disordered" evidence="1">
    <location>
        <begin position="51"/>
        <end position="181"/>
    </location>
</feature>
<feature type="compositionally biased region" description="Basic and acidic residues" evidence="1">
    <location>
        <begin position="85"/>
        <end position="140"/>
    </location>
</feature>
<name>A0A7S4AEB1_9STRA</name>
<gene>
    <name evidence="3" type="ORF">PAUS00366_LOCUS4831</name>
</gene>
<reference evidence="3" key="1">
    <citation type="submission" date="2021-01" db="EMBL/GenBank/DDBJ databases">
        <authorList>
            <person name="Corre E."/>
            <person name="Pelletier E."/>
            <person name="Niang G."/>
            <person name="Scheremetjew M."/>
            <person name="Finn R."/>
            <person name="Kale V."/>
            <person name="Holt S."/>
            <person name="Cochrane G."/>
            <person name="Meng A."/>
            <person name="Brown T."/>
            <person name="Cohen L."/>
        </authorList>
    </citation>
    <scope>NUCLEOTIDE SEQUENCE</scope>
    <source>
        <strain evidence="3">10249 10 AB</strain>
    </source>
</reference>
<proteinExistence type="predicted"/>
<dbReference type="AlphaFoldDB" id="A0A7S4AEB1"/>
<feature type="compositionally biased region" description="Polar residues" evidence="1">
    <location>
        <begin position="55"/>
        <end position="65"/>
    </location>
</feature>
<keyword evidence="2" id="KW-0472">Membrane</keyword>
<feature type="compositionally biased region" description="Polar residues" evidence="1">
    <location>
        <begin position="158"/>
        <end position="172"/>
    </location>
</feature>
<keyword evidence="2" id="KW-1133">Transmembrane helix</keyword>
<protein>
    <submittedName>
        <fullName evidence="3">Uncharacterized protein</fullName>
    </submittedName>
</protein>
<evidence type="ECO:0000256" key="1">
    <source>
        <dbReference type="SAM" id="MobiDB-lite"/>
    </source>
</evidence>
<evidence type="ECO:0000256" key="2">
    <source>
        <dbReference type="SAM" id="Phobius"/>
    </source>
</evidence>
<keyword evidence="2" id="KW-0812">Transmembrane</keyword>
<feature type="compositionally biased region" description="Low complexity" evidence="1">
    <location>
        <begin position="72"/>
        <end position="84"/>
    </location>
</feature>
<feature type="compositionally biased region" description="Low complexity" evidence="1">
    <location>
        <begin position="142"/>
        <end position="157"/>
    </location>
</feature>
<organism evidence="3">
    <name type="scientific">Pseudo-nitzschia australis</name>
    <dbReference type="NCBI Taxonomy" id="44445"/>
    <lineage>
        <taxon>Eukaryota</taxon>
        <taxon>Sar</taxon>
        <taxon>Stramenopiles</taxon>
        <taxon>Ochrophyta</taxon>
        <taxon>Bacillariophyta</taxon>
        <taxon>Bacillariophyceae</taxon>
        <taxon>Bacillariophycidae</taxon>
        <taxon>Bacillariales</taxon>
        <taxon>Bacillariaceae</taxon>
        <taxon>Pseudo-nitzschia</taxon>
    </lineage>
</organism>
<sequence length="181" mass="20079">MMNAINAVASVLNRSIDALIIYVKANGVAIGILLAGVYYYRSRYPNGRSSRGYVLSSSGQRQQGENGPGPLSTTTADTDTSNSDIDSRREELRRARERQQDIANQRAKEAARKRKEKEEKKRKNCSAKKDKPQDGNRLGDGRSTNQSRSTTTSSRTTGHNPMQPWSSNTSSYRAPRRSPNA</sequence>
<feature type="transmembrane region" description="Helical" evidence="2">
    <location>
        <begin position="20"/>
        <end position="40"/>
    </location>
</feature>